<dbReference type="AlphaFoldDB" id="A0A345NMW1"/>
<keyword evidence="2" id="KW-0808">Transferase</keyword>
<dbReference type="InterPro" id="IPR001173">
    <property type="entry name" value="Glyco_trans_2-like"/>
</dbReference>
<dbReference type="Pfam" id="PF00535">
    <property type="entry name" value="Glycos_transf_2"/>
    <property type="match status" value="1"/>
</dbReference>
<gene>
    <name evidence="2" type="ORF">DV701_09780</name>
</gene>
<proteinExistence type="predicted"/>
<organism evidence="2 3">
    <name type="scientific">Ornithinimicrobium avium</name>
    <dbReference type="NCBI Taxonomy" id="2283195"/>
    <lineage>
        <taxon>Bacteria</taxon>
        <taxon>Bacillati</taxon>
        <taxon>Actinomycetota</taxon>
        <taxon>Actinomycetes</taxon>
        <taxon>Micrococcales</taxon>
        <taxon>Ornithinimicrobiaceae</taxon>
        <taxon>Ornithinimicrobium</taxon>
    </lineage>
</organism>
<dbReference type="RefSeq" id="WP_114928134.1">
    <property type="nucleotide sequence ID" value="NZ_CP031229.1"/>
</dbReference>
<accession>A0A345NMW1</accession>
<dbReference type="Proteomes" id="UP000253790">
    <property type="component" value="Chromosome"/>
</dbReference>
<dbReference type="OrthoDB" id="3171021at2"/>
<protein>
    <submittedName>
        <fullName evidence="2">Glycosyltransferase family 2 protein</fullName>
    </submittedName>
</protein>
<dbReference type="InterPro" id="IPR029044">
    <property type="entry name" value="Nucleotide-diphossugar_trans"/>
</dbReference>
<dbReference type="GO" id="GO:0016758">
    <property type="term" value="F:hexosyltransferase activity"/>
    <property type="evidence" value="ECO:0007669"/>
    <property type="project" value="UniProtKB-ARBA"/>
</dbReference>
<reference evidence="2 3" key="1">
    <citation type="submission" date="2018-07" db="EMBL/GenBank/DDBJ databases">
        <title>Complete genome sequencing of Ornithinimicrobium sp. AMA3305.</title>
        <authorList>
            <person name="Bae J.-W."/>
        </authorList>
    </citation>
    <scope>NUCLEOTIDE SEQUENCE [LARGE SCALE GENOMIC DNA]</scope>
    <source>
        <strain evidence="2 3">AMA3305</strain>
    </source>
</reference>
<keyword evidence="3" id="KW-1185">Reference proteome</keyword>
<sequence>MVPDVSFVVPAHNAERTLAATISSALAQEGVTVEVVVVDDASSDRTAEIAESFGPPVHVLRNRTNQGEGRSRNRAIENARGRWVSVLDADDTVAQARSRRLLDRAEAAEGLPIVVDNILMHRYRPGDGDAGVSVTSWPMFRPARLAGLGTLTLAEFVRGSRPLRSWSEAYGYLKPTLRRDFVAEHGLTYSPHLRVGADFYFLARALHFAGAAAVEPLGGYHYTIYPESVSARVGPPHIKAWMRADAAILEECDLEPTAQKAFEHRSAILHEALEYVRLASLLRDRDVVGAARQAAANPLLLIHLSRPVWWRARRAASWVHAEASSWVRGTGRG</sequence>
<dbReference type="PANTHER" id="PTHR22916">
    <property type="entry name" value="GLYCOSYLTRANSFERASE"/>
    <property type="match status" value="1"/>
</dbReference>
<dbReference type="PANTHER" id="PTHR22916:SF3">
    <property type="entry name" value="UDP-GLCNAC:BETAGAL BETA-1,3-N-ACETYLGLUCOSAMINYLTRANSFERASE-LIKE PROTEIN 1"/>
    <property type="match status" value="1"/>
</dbReference>
<dbReference type="CDD" id="cd00761">
    <property type="entry name" value="Glyco_tranf_GTA_type"/>
    <property type="match status" value="1"/>
</dbReference>
<dbReference type="KEGG" id="orn:DV701_09780"/>
<dbReference type="EMBL" id="CP031229">
    <property type="protein sequence ID" value="AXH96369.1"/>
    <property type="molecule type" value="Genomic_DNA"/>
</dbReference>
<evidence type="ECO:0000313" key="3">
    <source>
        <dbReference type="Proteomes" id="UP000253790"/>
    </source>
</evidence>
<evidence type="ECO:0000259" key="1">
    <source>
        <dbReference type="Pfam" id="PF00535"/>
    </source>
</evidence>
<dbReference type="Gene3D" id="3.90.550.10">
    <property type="entry name" value="Spore Coat Polysaccharide Biosynthesis Protein SpsA, Chain A"/>
    <property type="match status" value="1"/>
</dbReference>
<feature type="domain" description="Glycosyltransferase 2-like" evidence="1">
    <location>
        <begin position="6"/>
        <end position="108"/>
    </location>
</feature>
<dbReference type="SUPFAM" id="SSF53448">
    <property type="entry name" value="Nucleotide-diphospho-sugar transferases"/>
    <property type="match status" value="1"/>
</dbReference>
<name>A0A345NMW1_9MICO</name>
<evidence type="ECO:0000313" key="2">
    <source>
        <dbReference type="EMBL" id="AXH96369.1"/>
    </source>
</evidence>